<dbReference type="SUPFAM" id="SSF53448">
    <property type="entry name" value="Nucleotide-diphospho-sugar transferases"/>
    <property type="match status" value="1"/>
</dbReference>
<keyword evidence="1" id="KW-0808">Transferase</keyword>
<protein>
    <submittedName>
        <fullName evidence="1">Glycosyltransferase family 2 protein</fullName>
    </submittedName>
</protein>
<dbReference type="Proteomes" id="UP000548632">
    <property type="component" value="Unassembled WGS sequence"/>
</dbReference>
<dbReference type="InterPro" id="IPR029044">
    <property type="entry name" value="Nucleotide-diphossugar_trans"/>
</dbReference>
<dbReference type="EMBL" id="JABVCQ010000014">
    <property type="protein sequence ID" value="MBB1126124.1"/>
    <property type="molecule type" value="Genomic_DNA"/>
</dbReference>
<dbReference type="RefSeq" id="WP_182583754.1">
    <property type="nucleotide sequence ID" value="NZ_JABVCQ010000014.1"/>
</dbReference>
<proteinExistence type="predicted"/>
<comment type="caution">
    <text evidence="1">The sequence shown here is derived from an EMBL/GenBank/DDBJ whole genome shotgun (WGS) entry which is preliminary data.</text>
</comment>
<dbReference type="Pfam" id="PF13641">
    <property type="entry name" value="Glyco_tranf_2_3"/>
    <property type="match status" value="1"/>
</dbReference>
<evidence type="ECO:0000313" key="1">
    <source>
        <dbReference type="EMBL" id="MBB1126124.1"/>
    </source>
</evidence>
<sequence>MATSSQSIQISLSVVSHGQPELLQRLLMSLQQHQPTAIELIITANLPNSLPHSLDFIDSRRLPFPVHIIHNSQPRGFAANHNMAFQQAQGEWFCILNPDIQLIHDPFPVLLAQFKIVNNLGIIAPQVINAIGQLEDSARAFPTPWSLFKKVLGINRDRTHLARQLLLNPNSEVDWVAGMFMLIPRAVFSAVAGFDERYHLYYEDVDLCARIRQAGWGIIVTSHATVVHHAQRSSHRHWRYLIWHVTSLLRFLRQH</sequence>
<dbReference type="GO" id="GO:0016740">
    <property type="term" value="F:transferase activity"/>
    <property type="evidence" value="ECO:0007669"/>
    <property type="project" value="UniProtKB-KW"/>
</dbReference>
<keyword evidence="2" id="KW-1185">Reference proteome</keyword>
<organism evidence="1 2">
    <name type="scientific">Thiospirillum jenense</name>
    <dbReference type="NCBI Taxonomy" id="1653858"/>
    <lineage>
        <taxon>Bacteria</taxon>
        <taxon>Pseudomonadati</taxon>
        <taxon>Pseudomonadota</taxon>
        <taxon>Gammaproteobacteria</taxon>
        <taxon>Chromatiales</taxon>
        <taxon>Chromatiaceae</taxon>
        <taxon>Thiospirillum</taxon>
    </lineage>
</organism>
<dbReference type="AlphaFoldDB" id="A0A839HC55"/>
<reference evidence="1 2" key="1">
    <citation type="journal article" date="2020" name="Arch. Microbiol.">
        <title>The genome sequence of the giant phototrophic gammaproteobacterium Thiospirillum jenense gives insight into its physiological properties and phylogenetic relationships.</title>
        <authorList>
            <person name="Imhoff J.F."/>
            <person name="Meyer T.E."/>
            <person name="Kyndt J.A."/>
        </authorList>
    </citation>
    <scope>NUCLEOTIDE SEQUENCE [LARGE SCALE GENOMIC DNA]</scope>
    <source>
        <strain evidence="1 2">DSM 216</strain>
    </source>
</reference>
<accession>A0A839HC55</accession>
<dbReference type="CDD" id="cd04186">
    <property type="entry name" value="GT_2_like_c"/>
    <property type="match status" value="1"/>
</dbReference>
<dbReference type="Gene3D" id="3.90.550.10">
    <property type="entry name" value="Spore Coat Polysaccharide Biosynthesis Protein SpsA, Chain A"/>
    <property type="match status" value="1"/>
</dbReference>
<dbReference type="PANTHER" id="PTHR43179:SF7">
    <property type="entry name" value="RHAMNOSYLTRANSFERASE WBBL"/>
    <property type="match status" value="1"/>
</dbReference>
<evidence type="ECO:0000313" key="2">
    <source>
        <dbReference type="Proteomes" id="UP000548632"/>
    </source>
</evidence>
<gene>
    <name evidence="1" type="ORF">HUK38_07755</name>
</gene>
<name>A0A839HC55_9GAMM</name>
<dbReference type="PANTHER" id="PTHR43179">
    <property type="entry name" value="RHAMNOSYLTRANSFERASE WBBL"/>
    <property type="match status" value="1"/>
</dbReference>